<feature type="chain" id="PRO_5012532566" description="DUF3298 domain-containing protein" evidence="1">
    <location>
        <begin position="20"/>
        <end position="268"/>
    </location>
</feature>
<comment type="caution">
    <text evidence="3">The sequence shown here is derived from an EMBL/GenBank/DDBJ whole genome shotgun (WGS) entry which is preliminary data.</text>
</comment>
<keyword evidence="4" id="KW-1185">Reference proteome</keyword>
<organism evidence="3 4">
    <name type="scientific">Acinetobacter populi</name>
    <dbReference type="NCBI Taxonomy" id="1582270"/>
    <lineage>
        <taxon>Bacteria</taxon>
        <taxon>Pseudomonadati</taxon>
        <taxon>Pseudomonadota</taxon>
        <taxon>Gammaproteobacteria</taxon>
        <taxon>Moraxellales</taxon>
        <taxon>Moraxellaceae</taxon>
        <taxon>Acinetobacter</taxon>
    </lineage>
</organism>
<dbReference type="InterPro" id="IPR021729">
    <property type="entry name" value="DUF3298"/>
</dbReference>
<evidence type="ECO:0000313" key="4">
    <source>
        <dbReference type="Proteomes" id="UP000196536"/>
    </source>
</evidence>
<evidence type="ECO:0000256" key="1">
    <source>
        <dbReference type="SAM" id="SignalP"/>
    </source>
</evidence>
<evidence type="ECO:0000259" key="2">
    <source>
        <dbReference type="Pfam" id="PF11738"/>
    </source>
</evidence>
<dbReference type="Gene3D" id="3.90.640.20">
    <property type="entry name" value="Heat-shock cognate protein, ATPase"/>
    <property type="match status" value="1"/>
</dbReference>
<name>A0A1Z9Z1L7_9GAMM</name>
<dbReference type="Pfam" id="PF11738">
    <property type="entry name" value="DUF3298"/>
    <property type="match status" value="1"/>
</dbReference>
<proteinExistence type="predicted"/>
<reference evidence="3 4" key="1">
    <citation type="submission" date="2017-05" db="EMBL/GenBank/DDBJ databases">
        <title>Acinetobacter populi ANC 5415 (= PBJ7), whole genome shotgun sequencing project.</title>
        <authorList>
            <person name="Nemec A."/>
            <person name="Radolfova-Krizova L."/>
        </authorList>
    </citation>
    <scope>NUCLEOTIDE SEQUENCE [LARGE SCALE GENOMIC DNA]</scope>
    <source>
        <strain evidence="3 4">PBJ7</strain>
    </source>
</reference>
<feature type="signal peptide" evidence="1">
    <location>
        <begin position="1"/>
        <end position="19"/>
    </location>
</feature>
<feature type="domain" description="DUF3298" evidence="2">
    <location>
        <begin position="177"/>
        <end position="246"/>
    </location>
</feature>
<accession>A0A1Z9Z1L7</accession>
<dbReference type="InterPro" id="IPR037126">
    <property type="entry name" value="PdaC/RsiV-like_sf"/>
</dbReference>
<dbReference type="EMBL" id="NEXX01000001">
    <property type="protein sequence ID" value="OUY08373.1"/>
    <property type="molecule type" value="Genomic_DNA"/>
</dbReference>
<protein>
    <recommendedName>
        <fullName evidence="2">DUF3298 domain-containing protein</fullName>
    </recommendedName>
</protein>
<keyword evidence="1" id="KW-0732">Signal</keyword>
<sequence length="268" mass="30032">MKIKWVTCTLFASMFALTACQEKPKPDASTEKETAQKDQAKTDTAIPLIQAKVERVQPKKDEVCHAAATANDLATCTQYDLQTINTNVAWINNYFQDTIKKDHADAFDDQPAVKVTLDPKIPSVNYSGASVRYIGQNYNIATFEYLVDYYPAGAAHGTYASRYVVIDLSQQQILTLNDILLPGAQEKLKDALYSYNSTWLDDHNVAVKDLNISDNFYLGADGLVLVYPVYELASYAEGESELTIPYVELKNFVKAQYLPSLPEPRQEF</sequence>
<dbReference type="PROSITE" id="PS51257">
    <property type="entry name" value="PROKAR_LIPOPROTEIN"/>
    <property type="match status" value="1"/>
</dbReference>
<dbReference type="AlphaFoldDB" id="A0A1Z9Z1L7"/>
<evidence type="ECO:0000313" key="3">
    <source>
        <dbReference type="EMBL" id="OUY08373.1"/>
    </source>
</evidence>
<dbReference type="Proteomes" id="UP000196536">
    <property type="component" value="Unassembled WGS sequence"/>
</dbReference>
<gene>
    <name evidence="3" type="ORF">CAP51_01770</name>
</gene>
<dbReference type="RefSeq" id="WP_087619013.1">
    <property type="nucleotide sequence ID" value="NZ_NEXX01000001.1"/>
</dbReference>
<dbReference type="OrthoDB" id="6697831at2"/>